<dbReference type="PANTHER" id="PTHR30086:SF20">
    <property type="entry name" value="ARGININE EXPORTER PROTEIN ARGO-RELATED"/>
    <property type="match status" value="1"/>
</dbReference>
<evidence type="ECO:0000256" key="3">
    <source>
        <dbReference type="ARBA" id="ARBA00022692"/>
    </source>
</evidence>
<comment type="subcellular location">
    <subcellularLocation>
        <location evidence="1">Cell membrane</location>
        <topology evidence="1">Multi-pass membrane protein</topology>
    </subcellularLocation>
</comment>
<keyword evidence="2" id="KW-1003">Cell membrane</keyword>
<dbReference type="OrthoDB" id="6710777at2"/>
<proteinExistence type="predicted"/>
<evidence type="ECO:0000313" key="7">
    <source>
        <dbReference type="EMBL" id="OYQ18708.1"/>
    </source>
</evidence>
<evidence type="ECO:0000256" key="4">
    <source>
        <dbReference type="ARBA" id="ARBA00022989"/>
    </source>
</evidence>
<dbReference type="RefSeq" id="WP_094408971.1">
    <property type="nucleotide sequence ID" value="NZ_BMJZ01000001.1"/>
</dbReference>
<keyword evidence="8" id="KW-1185">Reference proteome</keyword>
<evidence type="ECO:0000313" key="8">
    <source>
        <dbReference type="Proteomes" id="UP000216361"/>
    </source>
</evidence>
<comment type="caution">
    <text evidence="7">The sequence shown here is derived from an EMBL/GenBank/DDBJ whole genome shotgun (WGS) entry which is preliminary data.</text>
</comment>
<evidence type="ECO:0000256" key="5">
    <source>
        <dbReference type="ARBA" id="ARBA00023136"/>
    </source>
</evidence>
<sequence length="200" mass="21117">MLGLETAALLTGYAAPLIVSPGPGNTLLTSAGARLGVSGAARFWIGFEIGNLLLCLLYGLGFGTLLHGAPGVHLALKWAGTAYLLYLAWGFARAALARDAMAEATAIPFTLTRGIASVLINPKIHSMIAVMMAQFLDPQAPLVGQTVLIGLLFTAISIPCHFLWLFAGQAILRRFTSRRARIVQNGAFALCMILVAIGLQ</sequence>
<dbReference type="PANTHER" id="PTHR30086">
    <property type="entry name" value="ARGININE EXPORTER PROTEIN ARGO"/>
    <property type="match status" value="1"/>
</dbReference>
<gene>
    <name evidence="7" type="ORF">CHR90_10640</name>
</gene>
<organism evidence="7 8">
    <name type="scientific">Elstera cyanobacteriorum</name>
    <dbReference type="NCBI Taxonomy" id="2022747"/>
    <lineage>
        <taxon>Bacteria</taxon>
        <taxon>Pseudomonadati</taxon>
        <taxon>Pseudomonadota</taxon>
        <taxon>Alphaproteobacteria</taxon>
        <taxon>Rhodospirillales</taxon>
        <taxon>Rhodospirillaceae</taxon>
        <taxon>Elstera</taxon>
    </lineage>
</organism>
<feature type="transmembrane region" description="Helical" evidence="6">
    <location>
        <begin position="43"/>
        <end position="66"/>
    </location>
</feature>
<evidence type="ECO:0000256" key="1">
    <source>
        <dbReference type="ARBA" id="ARBA00004651"/>
    </source>
</evidence>
<keyword evidence="3 6" id="KW-0812">Transmembrane</keyword>
<dbReference type="GO" id="GO:0015171">
    <property type="term" value="F:amino acid transmembrane transporter activity"/>
    <property type="evidence" value="ECO:0007669"/>
    <property type="project" value="TreeGrafter"/>
</dbReference>
<dbReference type="GO" id="GO:0005886">
    <property type="term" value="C:plasma membrane"/>
    <property type="evidence" value="ECO:0007669"/>
    <property type="project" value="UniProtKB-SubCell"/>
</dbReference>
<protein>
    <recommendedName>
        <fullName evidence="9">Lysine transporter LysE</fullName>
    </recommendedName>
</protein>
<feature type="transmembrane region" description="Helical" evidence="6">
    <location>
        <begin position="179"/>
        <end position="199"/>
    </location>
</feature>
<dbReference type="Pfam" id="PF01810">
    <property type="entry name" value="LysE"/>
    <property type="match status" value="1"/>
</dbReference>
<dbReference type="EMBL" id="NOXS01000032">
    <property type="protein sequence ID" value="OYQ18708.1"/>
    <property type="molecule type" value="Genomic_DNA"/>
</dbReference>
<dbReference type="Proteomes" id="UP000216361">
    <property type="component" value="Unassembled WGS sequence"/>
</dbReference>
<name>A0A255XP01_9PROT</name>
<evidence type="ECO:0000256" key="6">
    <source>
        <dbReference type="SAM" id="Phobius"/>
    </source>
</evidence>
<evidence type="ECO:0008006" key="9">
    <source>
        <dbReference type="Google" id="ProtNLM"/>
    </source>
</evidence>
<dbReference type="InterPro" id="IPR001123">
    <property type="entry name" value="LeuE-type"/>
</dbReference>
<feature type="transmembrane region" description="Helical" evidence="6">
    <location>
        <begin position="142"/>
        <end position="167"/>
    </location>
</feature>
<reference evidence="7 8" key="1">
    <citation type="submission" date="2017-07" db="EMBL/GenBank/DDBJ databases">
        <title>Elstera cyanobacteriorum sp. nov., a novel bacterium isolated from cyanobacterial aggregates in a eutrophic lake.</title>
        <authorList>
            <person name="Cai H."/>
        </authorList>
    </citation>
    <scope>NUCLEOTIDE SEQUENCE [LARGE SCALE GENOMIC DNA]</scope>
    <source>
        <strain evidence="7 8">TH019</strain>
    </source>
</reference>
<feature type="transmembrane region" description="Helical" evidence="6">
    <location>
        <begin position="78"/>
        <end position="96"/>
    </location>
</feature>
<dbReference type="AlphaFoldDB" id="A0A255XP01"/>
<feature type="transmembrane region" description="Helical" evidence="6">
    <location>
        <begin position="116"/>
        <end position="136"/>
    </location>
</feature>
<accession>A0A255XP01</accession>
<evidence type="ECO:0000256" key="2">
    <source>
        <dbReference type="ARBA" id="ARBA00022475"/>
    </source>
</evidence>
<keyword evidence="5 6" id="KW-0472">Membrane</keyword>
<keyword evidence="4 6" id="KW-1133">Transmembrane helix</keyword>